<dbReference type="RefSeq" id="WP_146402387.1">
    <property type="nucleotide sequence ID" value="NZ_SJPQ01000004.1"/>
</dbReference>
<feature type="chain" id="PRO_5022905090" description="PEP-CTERM protein-sorting domain-containing protein" evidence="1">
    <location>
        <begin position="22"/>
        <end position="402"/>
    </location>
</feature>
<dbReference type="OrthoDB" id="273069at2"/>
<accession>A0A5C5ZH53</accession>
<keyword evidence="3" id="KW-1185">Reference proteome</keyword>
<gene>
    <name evidence="2" type="ORF">Mal64_33720</name>
</gene>
<feature type="signal peptide" evidence="1">
    <location>
        <begin position="1"/>
        <end position="21"/>
    </location>
</feature>
<proteinExistence type="predicted"/>
<evidence type="ECO:0000256" key="1">
    <source>
        <dbReference type="SAM" id="SignalP"/>
    </source>
</evidence>
<dbReference type="Proteomes" id="UP000315440">
    <property type="component" value="Unassembled WGS sequence"/>
</dbReference>
<evidence type="ECO:0000313" key="2">
    <source>
        <dbReference type="EMBL" id="TWT86546.1"/>
    </source>
</evidence>
<comment type="caution">
    <text evidence="2">The sequence shown here is derived from an EMBL/GenBank/DDBJ whole genome shotgun (WGS) entry which is preliminary data.</text>
</comment>
<evidence type="ECO:0008006" key="4">
    <source>
        <dbReference type="Google" id="ProtNLM"/>
    </source>
</evidence>
<dbReference type="AlphaFoldDB" id="A0A5C5ZH53"/>
<evidence type="ECO:0000313" key="3">
    <source>
        <dbReference type="Proteomes" id="UP000315440"/>
    </source>
</evidence>
<protein>
    <recommendedName>
        <fullName evidence="4">PEP-CTERM protein-sorting domain-containing protein</fullName>
    </recommendedName>
</protein>
<name>A0A5C5ZH53_9BACT</name>
<dbReference type="EMBL" id="SJPQ01000004">
    <property type="protein sequence ID" value="TWT86546.1"/>
    <property type="molecule type" value="Genomic_DNA"/>
</dbReference>
<organism evidence="2 3">
    <name type="scientific">Pseudobythopirellula maris</name>
    <dbReference type="NCBI Taxonomy" id="2527991"/>
    <lineage>
        <taxon>Bacteria</taxon>
        <taxon>Pseudomonadati</taxon>
        <taxon>Planctomycetota</taxon>
        <taxon>Planctomycetia</taxon>
        <taxon>Pirellulales</taxon>
        <taxon>Lacipirellulaceae</taxon>
        <taxon>Pseudobythopirellula</taxon>
    </lineage>
</organism>
<reference evidence="2 3" key="1">
    <citation type="submission" date="2019-02" db="EMBL/GenBank/DDBJ databases">
        <title>Deep-cultivation of Planctomycetes and their phenomic and genomic characterization uncovers novel biology.</title>
        <authorList>
            <person name="Wiegand S."/>
            <person name="Jogler M."/>
            <person name="Boedeker C."/>
            <person name="Pinto D."/>
            <person name="Vollmers J."/>
            <person name="Rivas-Marin E."/>
            <person name="Kohn T."/>
            <person name="Peeters S.H."/>
            <person name="Heuer A."/>
            <person name="Rast P."/>
            <person name="Oberbeckmann S."/>
            <person name="Bunk B."/>
            <person name="Jeske O."/>
            <person name="Meyerdierks A."/>
            <person name="Storesund J.E."/>
            <person name="Kallscheuer N."/>
            <person name="Luecker S."/>
            <person name="Lage O.M."/>
            <person name="Pohl T."/>
            <person name="Merkel B.J."/>
            <person name="Hornburger P."/>
            <person name="Mueller R.-W."/>
            <person name="Bruemmer F."/>
            <person name="Labrenz M."/>
            <person name="Spormann A.M."/>
            <person name="Op Den Camp H."/>
            <person name="Overmann J."/>
            <person name="Amann R."/>
            <person name="Jetten M.S.M."/>
            <person name="Mascher T."/>
            <person name="Medema M.H."/>
            <person name="Devos D.P."/>
            <person name="Kaster A.-K."/>
            <person name="Ovreas L."/>
            <person name="Rohde M."/>
            <person name="Galperin M.Y."/>
            <person name="Jogler C."/>
        </authorList>
    </citation>
    <scope>NUCLEOTIDE SEQUENCE [LARGE SCALE GENOMIC DNA]</scope>
    <source>
        <strain evidence="2 3">Mal64</strain>
    </source>
</reference>
<keyword evidence="1" id="KW-0732">Signal</keyword>
<sequence precursor="true">MKTNWLCGVAAALGLSMTAGAALATIPYTPVTPPGNLALGPGVVAPSDVLGKEYSHDFDESTLGGGGLPDPEQVIAWDGVGGTADGVDFSGSRPNDDTDRQVDAIANHADALFNPLREDLAHLIFSHDDQITVYGGPAGGPSMFAMPSAGPVLLSNGNTIGGAGEVSVERAGAYHPASSQTVWAKQPEVNGMPLPRDVDGVEVWGPEPGLTGDADRYSLELDFETGASIWNASGTPYLSHPMVVSAVESLLGMIPGPAILPYDNQESRNAINIDALMVLDNTGDTERFDEDPAGGSGDTVIFSIRQVVDPMDATGYYATGSELFVLDGLGGVSFLKHGGHVWDKAYALTDLSVTGMTPGGFDYHGVIDINAIEAIAQVPEPAGLVLLVGGFMAMAVTRWRLG</sequence>